<evidence type="ECO:0000313" key="2">
    <source>
        <dbReference type="EMBL" id="ODS23086.1"/>
    </source>
</evidence>
<dbReference type="EMBL" id="MDLC01000040">
    <property type="protein sequence ID" value="ODS23086.1"/>
    <property type="molecule type" value="Genomic_DNA"/>
</dbReference>
<dbReference type="Proteomes" id="UP000242502">
    <property type="component" value="Unassembled WGS sequence"/>
</dbReference>
<name>A0A1D2QNC9_9GAMM</name>
<gene>
    <name evidence="2" type="ORF">AB835_10810</name>
</gene>
<reference evidence="2 3" key="1">
    <citation type="journal article" date="2016" name="Appl. Environ. Microbiol.">
        <title>Lack of Overt Genome Reduction in the Bryostatin-Producing Bryozoan Symbiont "Candidatus Endobugula sertula".</title>
        <authorList>
            <person name="Miller I.J."/>
            <person name="Vanee N."/>
            <person name="Fong S.S."/>
            <person name="Lim-Fong G.E."/>
            <person name="Kwan J.C."/>
        </authorList>
    </citation>
    <scope>NUCLEOTIDE SEQUENCE [LARGE SCALE GENOMIC DNA]</scope>
    <source>
        <strain evidence="2">AB1-4</strain>
    </source>
</reference>
<feature type="region of interest" description="Disordered" evidence="1">
    <location>
        <begin position="856"/>
        <end position="877"/>
    </location>
</feature>
<sequence>MFTLATNTGFGPDFTLTLKFTPLSTRGDNNGVYGLGRGWQFQLSQYLAAEKSLALSSGATYVVTNDYYDSWELSHKVKDIEVVYSKDNESIYIYHKDGTTEELSIDIGTNNAYLFRLVTPSGRAIYFEYIQKEIYMLEKVFDQEGNLLLSIDYGFPSQEVLTISVNPDSLESRKTTLNVSAGVLMSITQADDSQISFDYMADTSSDLLFLQKIIYPSGASESIEYDNIISLPAGATLPPLLAISRHTKTISNNQPQIVTDFKEQKIDDNNYWGNNVNVDWADPNDNLAEYSGTYEYTSETTCGDKTIYYRYNKFHQPIEKKEENASGYLKITTYQYFGDASQPQSDQESRYELAKSKSILFQSPEGRSQNFLETYEFDDWGNLIKKVDISGVATECVYFNEKGEDSCPANRFRAFIKSREIIPIDGVTGGEGNKKFAYTYYTIDKVDNSGTFIVPLTITYSDYTLLFSYYDKQSDEKVRSEVESKTVQQGEHSTSVSFTYTFNQNSFTKMTTVNSFDDLNASKSEEISMWFGNKLSETDVNGIKSTYTYNVLDLPISQTKAAGTDYEILTTYQYDNLTDLNVSEIPKGESTVGTRTTIASNGITQCIYYDGVQKAESCYQSDNNSILRKVSNCQYDNQERLLTKSSYDYELSEDSSTEPQSTYINSTQYQYGVWGEICQERYHDGTILLRELDPFILQMRTQTVRRDDVSSPAKNTALLPASIIKFDVFLNPTQQQQLTLAEAVYSETLFSYDGLGRKTSTTTPTKSTATIDAYDAFDRILQATNVNDEQYTAAYHPFSQSQYAITSLDILDTHETPYNLGMQMFNGLSQITQRSVAGRDTSFLYTKEYNQPDTILTPQHNEEEKPAINSMTGKPLV</sequence>
<dbReference type="Gene3D" id="2.180.10.10">
    <property type="entry name" value="RHS repeat-associated core"/>
    <property type="match status" value="1"/>
</dbReference>
<evidence type="ECO:0000256" key="1">
    <source>
        <dbReference type="SAM" id="MobiDB-lite"/>
    </source>
</evidence>
<accession>A0A1D2QNC9</accession>
<dbReference type="STRING" id="62101.AB835_10810"/>
<proteinExistence type="predicted"/>
<comment type="caution">
    <text evidence="2">The sequence shown here is derived from an EMBL/GenBank/DDBJ whole genome shotgun (WGS) entry which is preliminary data.</text>
</comment>
<organism evidence="2 3">
    <name type="scientific">Candidatus Endobugula sertula</name>
    <name type="common">Bugula neritina bacterial symbiont</name>
    <dbReference type="NCBI Taxonomy" id="62101"/>
    <lineage>
        <taxon>Bacteria</taxon>
        <taxon>Pseudomonadati</taxon>
        <taxon>Pseudomonadota</taxon>
        <taxon>Gammaproteobacteria</taxon>
        <taxon>Cellvibrionales</taxon>
        <taxon>Cellvibrionaceae</taxon>
        <taxon>Candidatus Endobugula</taxon>
    </lineage>
</organism>
<evidence type="ECO:0000313" key="3">
    <source>
        <dbReference type="Proteomes" id="UP000242502"/>
    </source>
</evidence>
<protein>
    <submittedName>
        <fullName evidence="2">Uncharacterized protein</fullName>
    </submittedName>
</protein>
<dbReference type="AlphaFoldDB" id="A0A1D2QNC9"/>